<evidence type="ECO:0000313" key="2">
    <source>
        <dbReference type="EMBL" id="CAD7264553.1"/>
    </source>
</evidence>
<proteinExistence type="predicted"/>
<dbReference type="AlphaFoldDB" id="A0A7R9B282"/>
<dbReference type="EMBL" id="OC004505">
    <property type="protein sequence ID" value="CAD7264553.1"/>
    <property type="molecule type" value="Genomic_DNA"/>
</dbReference>
<feature type="region of interest" description="Disordered" evidence="1">
    <location>
        <begin position="31"/>
        <end position="53"/>
    </location>
</feature>
<feature type="compositionally biased region" description="Basic and acidic residues" evidence="1">
    <location>
        <begin position="36"/>
        <end position="48"/>
    </location>
</feature>
<protein>
    <submittedName>
        <fullName evidence="2">Uncharacterized protein</fullName>
    </submittedName>
</protein>
<gene>
    <name evidence="2" type="ORF">TSIB3V08_LOCUS8603</name>
</gene>
<sequence>MGVRKDSARTCEIFAENARLPLREVSAEIPPVCTEPKSRSNDKTDPPHYRAGHPVSELAANGTWLLSLPAFKYSFQTRILVVLIANSDGNTAFLRAARAGHLDKVLEHLKANIDINTSNSVSKHLN</sequence>
<evidence type="ECO:0000256" key="1">
    <source>
        <dbReference type="SAM" id="MobiDB-lite"/>
    </source>
</evidence>
<organism evidence="2">
    <name type="scientific">Timema shepardi</name>
    <name type="common">Walking stick</name>
    <dbReference type="NCBI Taxonomy" id="629360"/>
    <lineage>
        <taxon>Eukaryota</taxon>
        <taxon>Metazoa</taxon>
        <taxon>Ecdysozoa</taxon>
        <taxon>Arthropoda</taxon>
        <taxon>Hexapoda</taxon>
        <taxon>Insecta</taxon>
        <taxon>Pterygota</taxon>
        <taxon>Neoptera</taxon>
        <taxon>Polyneoptera</taxon>
        <taxon>Phasmatodea</taxon>
        <taxon>Timematodea</taxon>
        <taxon>Timematoidea</taxon>
        <taxon>Timematidae</taxon>
        <taxon>Timema</taxon>
    </lineage>
</organism>
<reference evidence="2" key="1">
    <citation type="submission" date="2020-11" db="EMBL/GenBank/DDBJ databases">
        <authorList>
            <person name="Tran Van P."/>
        </authorList>
    </citation>
    <scope>NUCLEOTIDE SEQUENCE</scope>
</reference>
<name>A0A7R9B282_TIMSH</name>
<accession>A0A7R9B282</accession>